<evidence type="ECO:0000313" key="4">
    <source>
        <dbReference type="Proteomes" id="UP000568022"/>
    </source>
</evidence>
<name>A0A7W8FB56_9ACTN</name>
<dbReference type="InterPro" id="IPR038063">
    <property type="entry name" value="Transpep_catalytic_dom"/>
</dbReference>
<dbReference type="AlphaFoldDB" id="A0A7W8FB56"/>
<dbReference type="Proteomes" id="UP000568022">
    <property type="component" value="Unassembled WGS sequence"/>
</dbReference>
<protein>
    <submittedName>
        <fullName evidence="3">Uncharacterized protein</fullName>
    </submittedName>
</protein>
<feature type="region of interest" description="Disordered" evidence="1">
    <location>
        <begin position="68"/>
        <end position="95"/>
    </location>
</feature>
<keyword evidence="2" id="KW-1133">Transmembrane helix</keyword>
<feature type="transmembrane region" description="Helical" evidence="2">
    <location>
        <begin position="40"/>
        <end position="61"/>
    </location>
</feature>
<evidence type="ECO:0000256" key="2">
    <source>
        <dbReference type="SAM" id="Phobius"/>
    </source>
</evidence>
<sequence>MSDELAGALRELAAQHETPPRVDAAEIRGRAQRRSRRRKVTAVLGTAATAACALAAVAFTLHPEDPAENRQVPATASDTPPPTSTTATPSPAPAGLLDLGRHTLTVGDRVMRVDSHSFGRFPSGSRMTVVAKADLKLLPLEGNPKMGDEVKVPYLVELRTPDRQAVYTGALAFDTRALGALSANTGWVGMSITDAEWFYHRIRVGDRIEITSTVLPSPGETATARGYTAAPPGYAGTTGGSTDTPTDAEAADSVATRAPTSPTARP</sequence>
<feature type="compositionally biased region" description="Low complexity" evidence="1">
    <location>
        <begin position="73"/>
        <end position="89"/>
    </location>
</feature>
<feature type="region of interest" description="Disordered" evidence="1">
    <location>
        <begin position="1"/>
        <end position="21"/>
    </location>
</feature>
<organism evidence="3 4">
    <name type="scientific">Streptomyces griseoloalbus</name>
    <dbReference type="NCBI Taxonomy" id="67303"/>
    <lineage>
        <taxon>Bacteria</taxon>
        <taxon>Bacillati</taxon>
        <taxon>Actinomycetota</taxon>
        <taxon>Actinomycetes</taxon>
        <taxon>Kitasatosporales</taxon>
        <taxon>Streptomycetaceae</taxon>
        <taxon>Streptomyces</taxon>
    </lineage>
</organism>
<evidence type="ECO:0000313" key="3">
    <source>
        <dbReference type="EMBL" id="MBB5127984.1"/>
    </source>
</evidence>
<feature type="compositionally biased region" description="Low complexity" evidence="1">
    <location>
        <begin position="226"/>
        <end position="247"/>
    </location>
</feature>
<feature type="region of interest" description="Disordered" evidence="1">
    <location>
        <begin position="216"/>
        <end position="266"/>
    </location>
</feature>
<accession>A0A7W8FB56</accession>
<keyword evidence="2" id="KW-0472">Membrane</keyword>
<reference evidence="3 4" key="1">
    <citation type="submission" date="2020-08" db="EMBL/GenBank/DDBJ databases">
        <title>Genomic Encyclopedia of Type Strains, Phase III (KMG-III): the genomes of soil and plant-associated and newly described type strains.</title>
        <authorList>
            <person name="Whitman W."/>
        </authorList>
    </citation>
    <scope>NUCLEOTIDE SEQUENCE [LARGE SCALE GENOMIC DNA]</scope>
    <source>
        <strain evidence="3 4">CECT 3226</strain>
    </source>
</reference>
<dbReference type="Gene3D" id="2.40.440.10">
    <property type="entry name" value="L,D-transpeptidase catalytic domain-like"/>
    <property type="match status" value="1"/>
</dbReference>
<proteinExistence type="predicted"/>
<keyword evidence="4" id="KW-1185">Reference proteome</keyword>
<dbReference type="EMBL" id="JACHJE010000011">
    <property type="protein sequence ID" value="MBB5127984.1"/>
    <property type="molecule type" value="Genomic_DNA"/>
</dbReference>
<comment type="caution">
    <text evidence="3">The sequence shown here is derived from an EMBL/GenBank/DDBJ whole genome shotgun (WGS) entry which is preliminary data.</text>
</comment>
<gene>
    <name evidence="3" type="ORF">FHS32_004756</name>
</gene>
<evidence type="ECO:0000256" key="1">
    <source>
        <dbReference type="SAM" id="MobiDB-lite"/>
    </source>
</evidence>
<keyword evidence="2" id="KW-0812">Transmembrane</keyword>